<name>A0A8J5BBC1_ZINOF</name>
<evidence type="ECO:0000256" key="1">
    <source>
        <dbReference type="SAM" id="MobiDB-lite"/>
    </source>
</evidence>
<dbReference type="GO" id="GO:0005085">
    <property type="term" value="F:guanyl-nucleotide exchange factor activity"/>
    <property type="evidence" value="ECO:0007669"/>
    <property type="project" value="TreeGrafter"/>
</dbReference>
<feature type="transmembrane region" description="Helical" evidence="2">
    <location>
        <begin position="29"/>
        <end position="48"/>
    </location>
</feature>
<evidence type="ECO:0000313" key="4">
    <source>
        <dbReference type="Proteomes" id="UP000734854"/>
    </source>
</evidence>
<dbReference type="GO" id="GO:0005851">
    <property type="term" value="C:eukaryotic translation initiation factor 2B complex"/>
    <property type="evidence" value="ECO:0007669"/>
    <property type="project" value="TreeGrafter"/>
</dbReference>
<proteinExistence type="predicted"/>
<reference evidence="3 4" key="1">
    <citation type="submission" date="2020-08" db="EMBL/GenBank/DDBJ databases">
        <title>Plant Genome Project.</title>
        <authorList>
            <person name="Zhang R.-G."/>
        </authorList>
    </citation>
    <scope>NUCLEOTIDE SEQUENCE [LARGE SCALE GENOMIC DNA]</scope>
    <source>
        <tissue evidence="3">Rhizome</tissue>
    </source>
</reference>
<dbReference type="Proteomes" id="UP000734854">
    <property type="component" value="Unassembled WGS sequence"/>
</dbReference>
<feature type="compositionally biased region" description="Basic residues" evidence="1">
    <location>
        <begin position="348"/>
        <end position="362"/>
    </location>
</feature>
<dbReference type="PANTHER" id="PTHR45887">
    <property type="entry name" value="TRANSLATION INITIATION FACTOR EIF-2B SUBUNIT EPSILON"/>
    <property type="match status" value="1"/>
</dbReference>
<dbReference type="EMBL" id="JACMSC010000022">
    <property type="protein sequence ID" value="KAG6468294.1"/>
    <property type="molecule type" value="Genomic_DNA"/>
</dbReference>
<feature type="region of interest" description="Disordered" evidence="1">
    <location>
        <begin position="343"/>
        <end position="362"/>
    </location>
</feature>
<protein>
    <submittedName>
        <fullName evidence="3">Uncharacterized protein</fullName>
    </submittedName>
</protein>
<keyword evidence="2" id="KW-0812">Transmembrane</keyword>
<keyword evidence="2" id="KW-1133">Transmembrane helix</keyword>
<dbReference type="PANTHER" id="PTHR45887:SF1">
    <property type="entry name" value="TRANSLATION INITIATION FACTOR EIF-2B SUBUNIT EPSILON"/>
    <property type="match status" value="1"/>
</dbReference>
<organism evidence="3 4">
    <name type="scientific">Zingiber officinale</name>
    <name type="common">Ginger</name>
    <name type="synonym">Amomum zingiber</name>
    <dbReference type="NCBI Taxonomy" id="94328"/>
    <lineage>
        <taxon>Eukaryota</taxon>
        <taxon>Viridiplantae</taxon>
        <taxon>Streptophyta</taxon>
        <taxon>Embryophyta</taxon>
        <taxon>Tracheophyta</taxon>
        <taxon>Spermatophyta</taxon>
        <taxon>Magnoliopsida</taxon>
        <taxon>Liliopsida</taxon>
        <taxon>Zingiberales</taxon>
        <taxon>Zingiberaceae</taxon>
        <taxon>Zingiber</taxon>
    </lineage>
</organism>
<dbReference type="GO" id="GO:0003743">
    <property type="term" value="F:translation initiation factor activity"/>
    <property type="evidence" value="ECO:0007669"/>
    <property type="project" value="TreeGrafter"/>
</dbReference>
<evidence type="ECO:0000313" key="3">
    <source>
        <dbReference type="EMBL" id="KAG6468294.1"/>
    </source>
</evidence>
<dbReference type="InterPro" id="IPR051956">
    <property type="entry name" value="eIF2B_epsilon"/>
</dbReference>
<sequence>MILAKALYNTVPLGTNASFNSRLLRLSQWVYLGLLEATGTTLLALVYIEMPMHSVLVVIFRICTSYPNGCLILALRIEFLICKHIQLDAGNSQIRCCYAARIDNFRSYGTISKDILQRWTYPLVPNFQYFGNSSKVKLDREGIYKASELERKIVALEELRQPVKNSGDLQILEECPPVPPANATRAVRELYDRWIASNNKAKAYMLASMSDALRSKMEPKECAFEIMESLQEMFGQQSEQARHEATRKYTNARMILGTHVRDHVMQMTNYFSEAEMHGAVIDEGTQVSIILNSLSSDFIPFTSNYIMNKLNYGMTQLLNELQTFEAILGLVKNKAEANIVNKPNSSKGLKRKMAKGGKSGGKFKKTKDGYGIRNFRKDAKMVLLSVDSSTE</sequence>
<dbReference type="Pfam" id="PF14223">
    <property type="entry name" value="Retrotran_gag_2"/>
    <property type="match status" value="1"/>
</dbReference>
<gene>
    <name evidence="3" type="ORF">ZIOFF_072918</name>
</gene>
<accession>A0A8J5BBC1</accession>
<dbReference type="GO" id="GO:0031369">
    <property type="term" value="F:translation initiation factor binding"/>
    <property type="evidence" value="ECO:0007669"/>
    <property type="project" value="TreeGrafter"/>
</dbReference>
<evidence type="ECO:0000256" key="2">
    <source>
        <dbReference type="SAM" id="Phobius"/>
    </source>
</evidence>
<comment type="caution">
    <text evidence="3">The sequence shown here is derived from an EMBL/GenBank/DDBJ whole genome shotgun (WGS) entry which is preliminary data.</text>
</comment>
<dbReference type="AlphaFoldDB" id="A0A8J5BBC1"/>
<keyword evidence="4" id="KW-1185">Reference proteome</keyword>
<keyword evidence="2" id="KW-0472">Membrane</keyword>
<feature type="transmembrane region" description="Helical" evidence="2">
    <location>
        <begin position="54"/>
        <end position="75"/>
    </location>
</feature>